<sequence>MPVSIDVLLEEPSAKAALDQFLPRLLPSHVDVRCLTFQGKPDLLKQLPDRLRGYRERLRHESLWIVVLIDRDKDDCRGLKHRLEEMARTAGLSTKSAPDPTGDFVVVNRIAVEELEAWFLGDEAALIAAYPRLRPGVTRTRKIRDPDAVQGAAEALHRILQRAGYYKNLHMPKGDVARDVGAHLSLLPGHNRSPSFQTFVAGVMALADRLPNQDATT</sequence>
<gene>
    <name evidence="1" type="ORF">SAMN05421742_102172</name>
</gene>
<organism evidence="1 2">
    <name type="scientific">Roseospirillum parvum</name>
    <dbReference type="NCBI Taxonomy" id="83401"/>
    <lineage>
        <taxon>Bacteria</taxon>
        <taxon>Pseudomonadati</taxon>
        <taxon>Pseudomonadota</taxon>
        <taxon>Alphaproteobacteria</taxon>
        <taxon>Rhodospirillales</taxon>
        <taxon>Rhodospirillaceae</taxon>
        <taxon>Roseospirillum</taxon>
    </lineage>
</organism>
<dbReference type="EMBL" id="FNCV01000002">
    <property type="protein sequence ID" value="SDG70467.1"/>
    <property type="molecule type" value="Genomic_DNA"/>
</dbReference>
<evidence type="ECO:0008006" key="3">
    <source>
        <dbReference type="Google" id="ProtNLM"/>
    </source>
</evidence>
<dbReference type="InterPro" id="IPR025455">
    <property type="entry name" value="DUF4276"/>
</dbReference>
<reference evidence="2" key="1">
    <citation type="submission" date="2016-10" db="EMBL/GenBank/DDBJ databases">
        <authorList>
            <person name="Varghese N."/>
            <person name="Submissions S."/>
        </authorList>
    </citation>
    <scope>NUCLEOTIDE SEQUENCE [LARGE SCALE GENOMIC DNA]</scope>
    <source>
        <strain evidence="2">930I</strain>
    </source>
</reference>
<evidence type="ECO:0000313" key="1">
    <source>
        <dbReference type="EMBL" id="SDG70467.1"/>
    </source>
</evidence>
<dbReference type="RefSeq" id="WP_092615733.1">
    <property type="nucleotide sequence ID" value="NZ_FNCV01000002.1"/>
</dbReference>
<accession>A0A1G7WEP7</accession>
<proteinExistence type="predicted"/>
<name>A0A1G7WEP7_9PROT</name>
<dbReference type="Pfam" id="PF14103">
    <property type="entry name" value="DUF4276"/>
    <property type="match status" value="1"/>
</dbReference>
<dbReference type="OrthoDB" id="283783at2"/>
<dbReference type="Proteomes" id="UP000217076">
    <property type="component" value="Unassembled WGS sequence"/>
</dbReference>
<dbReference type="AlphaFoldDB" id="A0A1G7WEP7"/>
<evidence type="ECO:0000313" key="2">
    <source>
        <dbReference type="Proteomes" id="UP000217076"/>
    </source>
</evidence>
<protein>
    <recommendedName>
        <fullName evidence="3">DUF4276 family protein</fullName>
    </recommendedName>
</protein>
<keyword evidence="2" id="KW-1185">Reference proteome</keyword>
<dbReference type="STRING" id="83401.SAMN05421742_102172"/>